<dbReference type="HOGENOM" id="CLU_3034607_0_0_1"/>
<organism evidence="2 3">
    <name type="scientific">Drosophila simulans</name>
    <name type="common">Fruit fly</name>
    <dbReference type="NCBI Taxonomy" id="7240"/>
    <lineage>
        <taxon>Eukaryota</taxon>
        <taxon>Metazoa</taxon>
        <taxon>Ecdysozoa</taxon>
        <taxon>Arthropoda</taxon>
        <taxon>Hexapoda</taxon>
        <taxon>Insecta</taxon>
        <taxon>Pterygota</taxon>
        <taxon>Neoptera</taxon>
        <taxon>Endopterygota</taxon>
        <taxon>Diptera</taxon>
        <taxon>Brachycera</taxon>
        <taxon>Muscomorpha</taxon>
        <taxon>Ephydroidea</taxon>
        <taxon>Drosophilidae</taxon>
        <taxon>Drosophila</taxon>
        <taxon>Sophophora</taxon>
    </lineage>
</organism>
<evidence type="ECO:0000256" key="1">
    <source>
        <dbReference type="SAM" id="MobiDB-lite"/>
    </source>
</evidence>
<keyword evidence="3" id="KW-1185">Reference proteome</keyword>
<name>B4Q850_DROSI</name>
<proteinExistence type="predicted"/>
<sequence length="55" mass="6226">MGNDQPQQQHHEQDTQGVADGNGCWKEEEVKEEGMRMGQEQEFNPNKSPVEGVRA</sequence>
<dbReference type="AlphaFoldDB" id="B4Q850"/>
<evidence type="ECO:0000313" key="2">
    <source>
        <dbReference type="EMBL" id="EDX03472.1"/>
    </source>
</evidence>
<gene>
    <name evidence="2" type="primary">Dsim\GD23158</name>
    <name evidence="2" type="ORF">Dsim_GD23158</name>
</gene>
<dbReference type="EMBL" id="CM000361">
    <property type="protein sequence ID" value="EDX03472.1"/>
    <property type="molecule type" value="Genomic_DNA"/>
</dbReference>
<accession>B4Q850</accession>
<reference evidence="2 3" key="1">
    <citation type="journal article" date="2007" name="Nature">
        <title>Evolution of genes and genomes on the Drosophila phylogeny.</title>
        <authorList>
            <consortium name="Drosophila 12 Genomes Consortium"/>
            <person name="Clark A.G."/>
            <person name="Eisen M.B."/>
            <person name="Smith D.R."/>
            <person name="Bergman C.M."/>
            <person name="Oliver B."/>
            <person name="Markow T.A."/>
            <person name="Kaufman T.C."/>
            <person name="Kellis M."/>
            <person name="Gelbart W."/>
            <person name="Iyer V.N."/>
            <person name="Pollard D.A."/>
            <person name="Sackton T.B."/>
            <person name="Larracuente A.M."/>
            <person name="Singh N.D."/>
            <person name="Abad J.P."/>
            <person name="Abt D.N."/>
            <person name="Adryan B."/>
            <person name="Aguade M."/>
            <person name="Akashi H."/>
            <person name="Anderson W.W."/>
            <person name="Aquadro C.F."/>
            <person name="Ardell D.H."/>
            <person name="Arguello R."/>
            <person name="Artieri C.G."/>
            <person name="Barbash D.A."/>
            <person name="Barker D."/>
            <person name="Barsanti P."/>
            <person name="Batterham P."/>
            <person name="Batzoglou S."/>
            <person name="Begun D."/>
            <person name="Bhutkar A."/>
            <person name="Blanco E."/>
            <person name="Bosak S.A."/>
            <person name="Bradley R.K."/>
            <person name="Brand A.D."/>
            <person name="Brent M.R."/>
            <person name="Brooks A.N."/>
            <person name="Brown R.H."/>
            <person name="Butlin R.K."/>
            <person name="Caggese C."/>
            <person name="Calvi B.R."/>
            <person name="Bernardo de Carvalho A."/>
            <person name="Caspi A."/>
            <person name="Castrezana S."/>
            <person name="Celniker S.E."/>
            <person name="Chang J.L."/>
            <person name="Chapple C."/>
            <person name="Chatterji S."/>
            <person name="Chinwalla A."/>
            <person name="Civetta A."/>
            <person name="Clifton S.W."/>
            <person name="Comeron J.M."/>
            <person name="Costello J.C."/>
            <person name="Coyne J.A."/>
            <person name="Daub J."/>
            <person name="David R.G."/>
            <person name="Delcher A.L."/>
            <person name="Delehaunty K."/>
            <person name="Do C.B."/>
            <person name="Ebling H."/>
            <person name="Edwards K."/>
            <person name="Eickbush T."/>
            <person name="Evans J.D."/>
            <person name="Filipski A."/>
            <person name="Findeiss S."/>
            <person name="Freyhult E."/>
            <person name="Fulton L."/>
            <person name="Fulton R."/>
            <person name="Garcia A.C."/>
            <person name="Gardiner A."/>
            <person name="Garfield D.A."/>
            <person name="Garvin B.E."/>
            <person name="Gibson G."/>
            <person name="Gilbert D."/>
            <person name="Gnerre S."/>
            <person name="Godfrey J."/>
            <person name="Good R."/>
            <person name="Gotea V."/>
            <person name="Gravely B."/>
            <person name="Greenberg A.J."/>
            <person name="Griffiths-Jones S."/>
            <person name="Gross S."/>
            <person name="Guigo R."/>
            <person name="Gustafson E.A."/>
            <person name="Haerty W."/>
            <person name="Hahn M.W."/>
            <person name="Halligan D.L."/>
            <person name="Halpern A.L."/>
            <person name="Halter G.M."/>
            <person name="Han M.V."/>
            <person name="Heger A."/>
            <person name="Hillier L."/>
            <person name="Hinrichs A.S."/>
            <person name="Holmes I."/>
            <person name="Hoskins R.A."/>
            <person name="Hubisz M.J."/>
            <person name="Hultmark D."/>
            <person name="Huntley M.A."/>
            <person name="Jaffe D.B."/>
            <person name="Jagadeeshan S."/>
            <person name="Jeck W.R."/>
            <person name="Johnson J."/>
            <person name="Jones C.D."/>
            <person name="Jordan W.C."/>
            <person name="Karpen G.H."/>
            <person name="Kataoka E."/>
            <person name="Keightley P.D."/>
            <person name="Kheradpour P."/>
            <person name="Kirkness E.F."/>
            <person name="Koerich L.B."/>
            <person name="Kristiansen K."/>
            <person name="Kudrna D."/>
            <person name="Kulathinal R.J."/>
            <person name="Kumar S."/>
            <person name="Kwok R."/>
            <person name="Lander E."/>
            <person name="Langley C.H."/>
            <person name="Lapoint R."/>
            <person name="Lazzaro B.P."/>
            <person name="Lee S.J."/>
            <person name="Levesque L."/>
            <person name="Li R."/>
            <person name="Lin C.F."/>
            <person name="Lin M.F."/>
            <person name="Lindblad-Toh K."/>
            <person name="Llopart A."/>
            <person name="Long M."/>
            <person name="Low L."/>
            <person name="Lozovsky E."/>
            <person name="Lu J."/>
            <person name="Luo M."/>
            <person name="Machado C.A."/>
            <person name="Makalowski W."/>
            <person name="Marzo M."/>
            <person name="Matsuda M."/>
            <person name="Matzkin L."/>
            <person name="McAllister B."/>
            <person name="McBride C.S."/>
            <person name="McKernan B."/>
            <person name="McKernan K."/>
            <person name="Mendez-Lago M."/>
            <person name="Minx P."/>
            <person name="Mollenhauer M.U."/>
            <person name="Montooth K."/>
            <person name="Mount S.M."/>
            <person name="Mu X."/>
            <person name="Myers E."/>
            <person name="Negre B."/>
            <person name="Newfeld S."/>
            <person name="Nielsen R."/>
            <person name="Noor M.A."/>
            <person name="O'Grady P."/>
            <person name="Pachter L."/>
            <person name="Papaceit M."/>
            <person name="Parisi M.J."/>
            <person name="Parisi M."/>
            <person name="Parts L."/>
            <person name="Pedersen J.S."/>
            <person name="Pesole G."/>
            <person name="Phillippy A.M."/>
            <person name="Ponting C.P."/>
            <person name="Pop M."/>
            <person name="Porcelli D."/>
            <person name="Powell J.R."/>
            <person name="Prohaska S."/>
            <person name="Pruitt K."/>
            <person name="Puig M."/>
            <person name="Quesneville H."/>
            <person name="Ram K.R."/>
            <person name="Rand D."/>
            <person name="Rasmussen M.D."/>
            <person name="Reed L.K."/>
            <person name="Reenan R."/>
            <person name="Reily A."/>
            <person name="Remington K.A."/>
            <person name="Rieger T.T."/>
            <person name="Ritchie M.G."/>
            <person name="Robin C."/>
            <person name="Rogers Y.H."/>
            <person name="Rohde C."/>
            <person name="Rozas J."/>
            <person name="Rubenfield M.J."/>
            <person name="Ruiz A."/>
            <person name="Russo S."/>
            <person name="Salzberg S.L."/>
            <person name="Sanchez-Gracia A."/>
            <person name="Saranga D.J."/>
            <person name="Sato H."/>
            <person name="Schaeffer S.W."/>
            <person name="Schatz M.C."/>
            <person name="Schlenke T."/>
            <person name="Schwartz R."/>
            <person name="Segarra C."/>
            <person name="Singh R.S."/>
            <person name="Sirot L."/>
            <person name="Sirota M."/>
            <person name="Sisneros N.B."/>
            <person name="Smith C.D."/>
            <person name="Smith T.F."/>
            <person name="Spieth J."/>
            <person name="Stage D.E."/>
            <person name="Stark A."/>
            <person name="Stephan W."/>
            <person name="Strausberg R.L."/>
            <person name="Strempel S."/>
            <person name="Sturgill D."/>
            <person name="Sutton G."/>
            <person name="Sutton G.G."/>
            <person name="Tao W."/>
            <person name="Teichmann S."/>
            <person name="Tobari Y.N."/>
            <person name="Tomimura Y."/>
            <person name="Tsolas J.M."/>
            <person name="Valente V.L."/>
            <person name="Venter E."/>
            <person name="Venter J.C."/>
            <person name="Vicario S."/>
            <person name="Vieira F.G."/>
            <person name="Vilella A.J."/>
            <person name="Villasante A."/>
            <person name="Walenz B."/>
            <person name="Wang J."/>
            <person name="Wasserman M."/>
            <person name="Watts T."/>
            <person name="Wilson D."/>
            <person name="Wilson R.K."/>
            <person name="Wing R.A."/>
            <person name="Wolfner M.F."/>
            <person name="Wong A."/>
            <person name="Wong G.K."/>
            <person name="Wu C.I."/>
            <person name="Wu G."/>
            <person name="Yamamoto D."/>
            <person name="Yang H.P."/>
            <person name="Yang S.P."/>
            <person name="Yorke J.A."/>
            <person name="Yoshida K."/>
            <person name="Zdobnov E."/>
            <person name="Zhang P."/>
            <person name="Zhang Y."/>
            <person name="Zimin A.V."/>
            <person name="Baldwin J."/>
            <person name="Abdouelleil A."/>
            <person name="Abdulkadir J."/>
            <person name="Abebe A."/>
            <person name="Abera B."/>
            <person name="Abreu J."/>
            <person name="Acer S.C."/>
            <person name="Aftuck L."/>
            <person name="Alexander A."/>
            <person name="An P."/>
            <person name="Anderson E."/>
            <person name="Anderson S."/>
            <person name="Arachi H."/>
            <person name="Azer M."/>
            <person name="Bachantsang P."/>
            <person name="Barry A."/>
            <person name="Bayul T."/>
            <person name="Berlin A."/>
            <person name="Bessette D."/>
            <person name="Bloom T."/>
            <person name="Blye J."/>
            <person name="Boguslavskiy L."/>
            <person name="Bonnet C."/>
            <person name="Boukhgalter B."/>
            <person name="Bourzgui I."/>
            <person name="Brown A."/>
            <person name="Cahill P."/>
            <person name="Channer S."/>
            <person name="Cheshatsang Y."/>
            <person name="Chuda L."/>
            <person name="Citroen M."/>
            <person name="Collymore A."/>
            <person name="Cooke P."/>
            <person name="Costello M."/>
            <person name="D'Aco K."/>
            <person name="Daza R."/>
            <person name="De Haan G."/>
            <person name="DeGray S."/>
            <person name="DeMaso C."/>
            <person name="Dhargay N."/>
            <person name="Dooley K."/>
            <person name="Dooley E."/>
            <person name="Doricent M."/>
            <person name="Dorje P."/>
            <person name="Dorjee K."/>
            <person name="Dupes A."/>
            <person name="Elong R."/>
            <person name="Falk J."/>
            <person name="Farina A."/>
            <person name="Faro S."/>
            <person name="Ferguson D."/>
            <person name="Fisher S."/>
            <person name="Foley C.D."/>
            <person name="Franke A."/>
            <person name="Friedrich D."/>
            <person name="Gadbois L."/>
            <person name="Gearin G."/>
            <person name="Gearin C.R."/>
            <person name="Giannoukos G."/>
            <person name="Goode T."/>
            <person name="Graham J."/>
            <person name="Grandbois E."/>
            <person name="Grewal S."/>
            <person name="Gyaltsen K."/>
            <person name="Hafez N."/>
            <person name="Hagos B."/>
            <person name="Hall J."/>
            <person name="Henson C."/>
            <person name="Hollinger A."/>
            <person name="Honan T."/>
            <person name="Huard M.D."/>
            <person name="Hughes L."/>
            <person name="Hurhula B."/>
            <person name="Husby M.E."/>
            <person name="Kamat A."/>
            <person name="Kanga B."/>
            <person name="Kashin S."/>
            <person name="Khazanovich D."/>
            <person name="Kisner P."/>
            <person name="Lance K."/>
            <person name="Lara M."/>
            <person name="Lee W."/>
            <person name="Lennon N."/>
            <person name="Letendre F."/>
            <person name="LeVine R."/>
            <person name="Lipovsky A."/>
            <person name="Liu X."/>
            <person name="Liu J."/>
            <person name="Liu S."/>
            <person name="Lokyitsang T."/>
            <person name="Lokyitsang Y."/>
            <person name="Lubonja R."/>
            <person name="Lui A."/>
            <person name="MacDonald P."/>
            <person name="Magnisalis V."/>
            <person name="Maru K."/>
            <person name="Matthews C."/>
            <person name="McCusker W."/>
            <person name="McDonough S."/>
            <person name="Mehta T."/>
            <person name="Meldrim J."/>
            <person name="Meneus L."/>
            <person name="Mihai O."/>
            <person name="Mihalev A."/>
            <person name="Mihova T."/>
            <person name="Mittelman R."/>
            <person name="Mlenga V."/>
            <person name="Montmayeur A."/>
            <person name="Mulrain L."/>
            <person name="Navidi A."/>
            <person name="Naylor J."/>
            <person name="Negash T."/>
            <person name="Nguyen T."/>
            <person name="Nguyen N."/>
            <person name="Nicol R."/>
            <person name="Norbu C."/>
            <person name="Norbu N."/>
            <person name="Novod N."/>
            <person name="O'Neill B."/>
            <person name="Osman S."/>
            <person name="Markiewicz E."/>
            <person name="Oyono O.L."/>
            <person name="Patti C."/>
            <person name="Phunkhang P."/>
            <person name="Pierre F."/>
            <person name="Priest M."/>
            <person name="Raghuraman S."/>
            <person name="Rege F."/>
            <person name="Reyes R."/>
            <person name="Rise C."/>
            <person name="Rogov P."/>
            <person name="Ross K."/>
            <person name="Ryan E."/>
            <person name="Settipalli S."/>
            <person name="Shea T."/>
            <person name="Sherpa N."/>
            <person name="Shi L."/>
            <person name="Shih D."/>
            <person name="Sparrow T."/>
            <person name="Spaulding J."/>
            <person name="Stalker J."/>
            <person name="Stange-Thomann N."/>
            <person name="Stavropoulos S."/>
            <person name="Stone C."/>
            <person name="Strader C."/>
            <person name="Tesfaye S."/>
            <person name="Thomson T."/>
            <person name="Thoulutsang Y."/>
            <person name="Thoulutsang D."/>
            <person name="Topham K."/>
            <person name="Topping I."/>
            <person name="Tsamla T."/>
            <person name="Vassiliev H."/>
            <person name="Vo A."/>
            <person name="Wangchuk T."/>
            <person name="Wangdi T."/>
            <person name="Weiand M."/>
            <person name="Wilkinson J."/>
            <person name="Wilson A."/>
            <person name="Yadav S."/>
            <person name="Young G."/>
            <person name="Yu Q."/>
            <person name="Zembek L."/>
            <person name="Zhong D."/>
            <person name="Zimmer A."/>
            <person name="Zwirko Z."/>
            <person name="Jaffe D.B."/>
            <person name="Alvarez P."/>
            <person name="Brockman W."/>
            <person name="Butler J."/>
            <person name="Chin C."/>
            <person name="Gnerre S."/>
            <person name="Grabherr M."/>
            <person name="Kleber M."/>
            <person name="Mauceli E."/>
            <person name="MacCallum I."/>
        </authorList>
    </citation>
    <scope>NUCLEOTIDE SEQUENCE [LARGE SCALE GENOMIC DNA]</scope>
    <source>
        <strain evidence="3">white501</strain>
    </source>
</reference>
<feature type="region of interest" description="Disordered" evidence="1">
    <location>
        <begin position="1"/>
        <end position="55"/>
    </location>
</feature>
<feature type="compositionally biased region" description="Basic and acidic residues" evidence="1">
    <location>
        <begin position="25"/>
        <end position="35"/>
    </location>
</feature>
<evidence type="ECO:0000313" key="3">
    <source>
        <dbReference type="Proteomes" id="UP000000304"/>
    </source>
</evidence>
<protein>
    <submittedName>
        <fullName evidence="2">GD23158</fullName>
    </submittedName>
</protein>
<dbReference type="Proteomes" id="UP000000304">
    <property type="component" value="Chromosome 2L"/>
</dbReference>